<dbReference type="EC" id="2.7.13.3" evidence="3"/>
<evidence type="ECO:0000256" key="5">
    <source>
        <dbReference type="ARBA" id="ARBA00022679"/>
    </source>
</evidence>
<keyword evidence="15" id="KW-1185">Reference proteome</keyword>
<sequence>MAEGERRLGWSLRARVAVAFLVTTAVAMLALGLYVQLRVHDTLEQGLRDQLDGEMDGLTAMPPAERTRAVERLAGDIHGQVLSGDGEILASSTAVIEPLVDPDDASDGYSETHVRVLDDLLEAREGTEELEVDREEVVVLVRTIDDQVVVLAVESEHTDEAVDAVRRQLLISGPVALALAGVLGYLVAGLGLRPVERMRVRAATISSRSAGERLPVPSASELRRLALTLNAMLDRLDEGLDRERRFVADASHELRTPLALLLTEVELALSGPRSQDELVEALQSADQEVRRLIALSEDLLALAGSDAGQLQLHAEEADLAALAADVVRRFGATATAASRAVSVHADRAARVAGDPDRLGRVVSNLIDNALKHGAGDVEVRVVDGPEVVLEVSDEGPGFAEERPFERFAASHGSVGLGLAIVDEIVRAHGGRIEIAREQERTVVRVTLPAAR</sequence>
<keyword evidence="8 11" id="KW-1133">Transmembrane helix</keyword>
<evidence type="ECO:0000259" key="13">
    <source>
        <dbReference type="PROSITE" id="PS50885"/>
    </source>
</evidence>
<dbReference type="PROSITE" id="PS50109">
    <property type="entry name" value="HIS_KIN"/>
    <property type="match status" value="1"/>
</dbReference>
<name>A0A417XRX2_9ACTN</name>
<dbReference type="SMART" id="SM00387">
    <property type="entry name" value="HATPase_c"/>
    <property type="match status" value="1"/>
</dbReference>
<proteinExistence type="predicted"/>
<evidence type="ECO:0000256" key="6">
    <source>
        <dbReference type="ARBA" id="ARBA00022692"/>
    </source>
</evidence>
<dbReference type="InterPro" id="IPR050428">
    <property type="entry name" value="TCS_sensor_his_kinase"/>
</dbReference>
<dbReference type="CDD" id="cd00082">
    <property type="entry name" value="HisKA"/>
    <property type="match status" value="1"/>
</dbReference>
<dbReference type="Pfam" id="PF00672">
    <property type="entry name" value="HAMP"/>
    <property type="match status" value="1"/>
</dbReference>
<dbReference type="SMART" id="SM00304">
    <property type="entry name" value="HAMP"/>
    <property type="match status" value="1"/>
</dbReference>
<dbReference type="CDD" id="cd00075">
    <property type="entry name" value="HATPase"/>
    <property type="match status" value="1"/>
</dbReference>
<evidence type="ECO:0000259" key="12">
    <source>
        <dbReference type="PROSITE" id="PS50109"/>
    </source>
</evidence>
<dbReference type="PANTHER" id="PTHR45436:SF5">
    <property type="entry name" value="SENSOR HISTIDINE KINASE TRCS"/>
    <property type="match status" value="1"/>
</dbReference>
<keyword evidence="4" id="KW-0597">Phosphoprotein</keyword>
<reference evidence="14 15" key="1">
    <citation type="submission" date="2018-09" db="EMBL/GenBank/DDBJ databases">
        <title>Genome sequencing of Nocardioides immobilis CCTCC AB 2017083 for comparison to Nocardioides silvaticus.</title>
        <authorList>
            <person name="Li C."/>
            <person name="Wang G."/>
        </authorList>
    </citation>
    <scope>NUCLEOTIDE SEQUENCE [LARGE SCALE GENOMIC DNA]</scope>
    <source>
        <strain evidence="14 15">CCTCC AB 2017083</strain>
    </source>
</reference>
<dbReference type="Pfam" id="PF02518">
    <property type="entry name" value="HATPase_c"/>
    <property type="match status" value="1"/>
</dbReference>
<comment type="subcellular location">
    <subcellularLocation>
        <location evidence="2">Cell membrane</location>
    </subcellularLocation>
</comment>
<dbReference type="InterPro" id="IPR036097">
    <property type="entry name" value="HisK_dim/P_sf"/>
</dbReference>
<feature type="domain" description="HAMP" evidence="13">
    <location>
        <begin position="189"/>
        <end position="241"/>
    </location>
</feature>
<dbReference type="PANTHER" id="PTHR45436">
    <property type="entry name" value="SENSOR HISTIDINE KINASE YKOH"/>
    <property type="match status" value="1"/>
</dbReference>
<evidence type="ECO:0000256" key="1">
    <source>
        <dbReference type="ARBA" id="ARBA00000085"/>
    </source>
</evidence>
<keyword evidence="7" id="KW-0418">Kinase</keyword>
<feature type="transmembrane region" description="Helical" evidence="11">
    <location>
        <begin position="12"/>
        <end position="35"/>
    </location>
</feature>
<dbReference type="InterPro" id="IPR005467">
    <property type="entry name" value="His_kinase_dom"/>
</dbReference>
<accession>A0A417XRX2</accession>
<keyword evidence="6 11" id="KW-0812">Transmembrane</keyword>
<evidence type="ECO:0000313" key="15">
    <source>
        <dbReference type="Proteomes" id="UP000283644"/>
    </source>
</evidence>
<dbReference type="EMBL" id="QXGH01000053">
    <property type="protein sequence ID" value="RHW23224.1"/>
    <property type="molecule type" value="Genomic_DNA"/>
</dbReference>
<dbReference type="RefSeq" id="WP_118929110.1">
    <property type="nucleotide sequence ID" value="NZ_QXGH01000053.1"/>
</dbReference>
<comment type="caution">
    <text evidence="14">The sequence shown here is derived from an EMBL/GenBank/DDBJ whole genome shotgun (WGS) entry which is preliminary data.</text>
</comment>
<evidence type="ECO:0000256" key="10">
    <source>
        <dbReference type="ARBA" id="ARBA00023136"/>
    </source>
</evidence>
<gene>
    <name evidence="14" type="ORF">D0Z08_30820</name>
</gene>
<evidence type="ECO:0000256" key="4">
    <source>
        <dbReference type="ARBA" id="ARBA00022553"/>
    </source>
</evidence>
<dbReference type="PRINTS" id="PR00344">
    <property type="entry name" value="BCTRLSENSOR"/>
</dbReference>
<feature type="transmembrane region" description="Helical" evidence="11">
    <location>
        <begin position="169"/>
        <end position="192"/>
    </location>
</feature>
<dbReference type="Gene3D" id="6.10.340.10">
    <property type="match status" value="1"/>
</dbReference>
<evidence type="ECO:0000256" key="11">
    <source>
        <dbReference type="SAM" id="Phobius"/>
    </source>
</evidence>
<dbReference type="GO" id="GO:0005886">
    <property type="term" value="C:plasma membrane"/>
    <property type="evidence" value="ECO:0007669"/>
    <property type="project" value="UniProtKB-SubCell"/>
</dbReference>
<dbReference type="InterPro" id="IPR036890">
    <property type="entry name" value="HATPase_C_sf"/>
</dbReference>
<dbReference type="InterPro" id="IPR004358">
    <property type="entry name" value="Sig_transdc_His_kin-like_C"/>
</dbReference>
<keyword evidence="5" id="KW-0808">Transferase</keyword>
<feature type="domain" description="Histidine kinase" evidence="12">
    <location>
        <begin position="249"/>
        <end position="451"/>
    </location>
</feature>
<dbReference type="SUPFAM" id="SSF55874">
    <property type="entry name" value="ATPase domain of HSP90 chaperone/DNA topoisomerase II/histidine kinase"/>
    <property type="match status" value="1"/>
</dbReference>
<keyword evidence="10 11" id="KW-0472">Membrane</keyword>
<keyword evidence="9" id="KW-0902">Two-component regulatory system</keyword>
<dbReference type="AlphaFoldDB" id="A0A417XRX2"/>
<evidence type="ECO:0000256" key="2">
    <source>
        <dbReference type="ARBA" id="ARBA00004236"/>
    </source>
</evidence>
<dbReference type="Pfam" id="PF00512">
    <property type="entry name" value="HisKA"/>
    <property type="match status" value="1"/>
</dbReference>
<evidence type="ECO:0000256" key="9">
    <source>
        <dbReference type="ARBA" id="ARBA00023012"/>
    </source>
</evidence>
<dbReference type="Proteomes" id="UP000283644">
    <property type="component" value="Unassembled WGS sequence"/>
</dbReference>
<protein>
    <recommendedName>
        <fullName evidence="3">histidine kinase</fullName>
        <ecNumber evidence="3">2.7.13.3</ecNumber>
    </recommendedName>
</protein>
<organism evidence="14 15">
    <name type="scientific">Nocardioides immobilis</name>
    <dbReference type="NCBI Taxonomy" id="2049295"/>
    <lineage>
        <taxon>Bacteria</taxon>
        <taxon>Bacillati</taxon>
        <taxon>Actinomycetota</taxon>
        <taxon>Actinomycetes</taxon>
        <taxon>Propionibacteriales</taxon>
        <taxon>Nocardioidaceae</taxon>
        <taxon>Nocardioides</taxon>
    </lineage>
</organism>
<dbReference type="OrthoDB" id="9786919at2"/>
<dbReference type="InterPro" id="IPR003660">
    <property type="entry name" value="HAMP_dom"/>
</dbReference>
<evidence type="ECO:0000256" key="7">
    <source>
        <dbReference type="ARBA" id="ARBA00022777"/>
    </source>
</evidence>
<dbReference type="PROSITE" id="PS50885">
    <property type="entry name" value="HAMP"/>
    <property type="match status" value="1"/>
</dbReference>
<evidence type="ECO:0000256" key="3">
    <source>
        <dbReference type="ARBA" id="ARBA00012438"/>
    </source>
</evidence>
<dbReference type="CDD" id="cd06225">
    <property type="entry name" value="HAMP"/>
    <property type="match status" value="1"/>
</dbReference>
<dbReference type="InterPro" id="IPR003661">
    <property type="entry name" value="HisK_dim/P_dom"/>
</dbReference>
<dbReference type="SUPFAM" id="SSF47384">
    <property type="entry name" value="Homodimeric domain of signal transducing histidine kinase"/>
    <property type="match status" value="1"/>
</dbReference>
<comment type="catalytic activity">
    <reaction evidence="1">
        <text>ATP + protein L-histidine = ADP + protein N-phospho-L-histidine.</text>
        <dbReference type="EC" id="2.7.13.3"/>
    </reaction>
</comment>
<dbReference type="Gene3D" id="1.10.287.130">
    <property type="match status" value="1"/>
</dbReference>
<dbReference type="InterPro" id="IPR003594">
    <property type="entry name" value="HATPase_dom"/>
</dbReference>
<dbReference type="GO" id="GO:0000155">
    <property type="term" value="F:phosphorelay sensor kinase activity"/>
    <property type="evidence" value="ECO:0007669"/>
    <property type="project" value="InterPro"/>
</dbReference>
<dbReference type="SMART" id="SM00388">
    <property type="entry name" value="HisKA"/>
    <property type="match status" value="1"/>
</dbReference>
<evidence type="ECO:0000313" key="14">
    <source>
        <dbReference type="EMBL" id="RHW23224.1"/>
    </source>
</evidence>
<evidence type="ECO:0000256" key="8">
    <source>
        <dbReference type="ARBA" id="ARBA00022989"/>
    </source>
</evidence>
<dbReference type="Gene3D" id="3.30.565.10">
    <property type="entry name" value="Histidine kinase-like ATPase, C-terminal domain"/>
    <property type="match status" value="1"/>
</dbReference>